<sequence length="262" mass="28140">MITEGTLLNPGWSGPGRVQAISTTRAGGVSGSPWNSLNLGGHVGDNPEHVQENRRRLAEFIRLDSARIGWLNQVHGTKVVELTPDNVQQIANADASYTRHPGIACAILTADCLPVILSDYKGTVVGAAHAGWRSLCGGVIENLVSAMAVAPETLQAWLGPAIGPDRFEVGPEVRDAFLRHDPEAARAFRTDGARSGHFMADIYALATLRLNNLGVSAVTGGGLCTVQDQDRFFSYRRDGQTGRMATLIWRALPDPGLHRSQN</sequence>
<dbReference type="InterPro" id="IPR038371">
    <property type="entry name" value="Cu_polyphenol_OxRdtase_sf"/>
</dbReference>
<dbReference type="InterPro" id="IPR011324">
    <property type="entry name" value="Cytotoxic_necrot_fac-like_cat"/>
</dbReference>
<evidence type="ECO:0000313" key="11">
    <source>
        <dbReference type="EMBL" id="WZF88101.1"/>
    </source>
</evidence>
<dbReference type="NCBIfam" id="TIGR00726">
    <property type="entry name" value="peptidoglycan editing factor PgeF"/>
    <property type="match status" value="1"/>
</dbReference>
<evidence type="ECO:0000256" key="3">
    <source>
        <dbReference type="ARBA" id="ARBA00022679"/>
    </source>
</evidence>
<evidence type="ECO:0000256" key="10">
    <source>
        <dbReference type="RuleBase" id="RU361274"/>
    </source>
</evidence>
<evidence type="ECO:0000256" key="5">
    <source>
        <dbReference type="ARBA" id="ARBA00022801"/>
    </source>
</evidence>
<dbReference type="Pfam" id="PF02578">
    <property type="entry name" value="Cu-oxidase_4"/>
    <property type="match status" value="1"/>
</dbReference>
<dbReference type="PANTHER" id="PTHR30616">
    <property type="entry name" value="UNCHARACTERIZED PROTEIN YFIH"/>
    <property type="match status" value="1"/>
</dbReference>
<protein>
    <recommendedName>
        <fullName evidence="10">Purine nucleoside phosphorylase</fullName>
    </recommendedName>
</protein>
<keyword evidence="12" id="KW-1185">Reference proteome</keyword>
<dbReference type="PANTHER" id="PTHR30616:SF2">
    <property type="entry name" value="PURINE NUCLEOSIDE PHOSPHORYLASE LACC1"/>
    <property type="match status" value="1"/>
</dbReference>
<keyword evidence="6" id="KW-0862">Zinc</keyword>
<evidence type="ECO:0000256" key="1">
    <source>
        <dbReference type="ARBA" id="ARBA00000553"/>
    </source>
</evidence>
<evidence type="ECO:0000256" key="8">
    <source>
        <dbReference type="ARBA" id="ARBA00048968"/>
    </source>
</evidence>
<comment type="similarity">
    <text evidence="2 10">Belongs to the purine nucleoside phosphorylase YfiH/LACC1 family.</text>
</comment>
<dbReference type="InterPro" id="IPR003730">
    <property type="entry name" value="Cu_polyphenol_OxRdtase"/>
</dbReference>
<dbReference type="RefSeq" id="WP_117619594.1">
    <property type="nucleotide sequence ID" value="NZ_CP101118.1"/>
</dbReference>
<keyword evidence="4" id="KW-0479">Metal-binding</keyword>
<dbReference type="Proteomes" id="UP001475781">
    <property type="component" value="Chromosome"/>
</dbReference>
<name>A0ABZ2W0S2_9GAMM</name>
<comment type="catalytic activity">
    <reaction evidence="7">
        <text>adenosine + H2O + H(+) = inosine + NH4(+)</text>
        <dbReference type="Rhea" id="RHEA:24408"/>
        <dbReference type="ChEBI" id="CHEBI:15377"/>
        <dbReference type="ChEBI" id="CHEBI:15378"/>
        <dbReference type="ChEBI" id="CHEBI:16335"/>
        <dbReference type="ChEBI" id="CHEBI:17596"/>
        <dbReference type="ChEBI" id="CHEBI:28938"/>
        <dbReference type="EC" id="3.5.4.4"/>
    </reaction>
    <physiologicalReaction direction="left-to-right" evidence="7">
        <dbReference type="Rhea" id="RHEA:24409"/>
    </physiologicalReaction>
</comment>
<gene>
    <name evidence="11" type="primary">pgeF</name>
    <name evidence="11" type="ORF">NLK58_17515</name>
</gene>
<evidence type="ECO:0000256" key="4">
    <source>
        <dbReference type="ARBA" id="ARBA00022723"/>
    </source>
</evidence>
<comment type="catalytic activity">
    <reaction evidence="1">
        <text>inosine + phosphate = alpha-D-ribose 1-phosphate + hypoxanthine</text>
        <dbReference type="Rhea" id="RHEA:27646"/>
        <dbReference type="ChEBI" id="CHEBI:17368"/>
        <dbReference type="ChEBI" id="CHEBI:17596"/>
        <dbReference type="ChEBI" id="CHEBI:43474"/>
        <dbReference type="ChEBI" id="CHEBI:57720"/>
        <dbReference type="EC" id="2.4.2.1"/>
    </reaction>
    <physiologicalReaction direction="left-to-right" evidence="1">
        <dbReference type="Rhea" id="RHEA:27647"/>
    </physiologicalReaction>
</comment>
<evidence type="ECO:0000256" key="7">
    <source>
        <dbReference type="ARBA" id="ARBA00047989"/>
    </source>
</evidence>
<reference evidence="11 12" key="1">
    <citation type="submission" date="2022-07" db="EMBL/GenBank/DDBJ databases">
        <title>A copper resistant bacterium isolated from sediment samples of deep sea hydrothermal areas.</title>
        <authorList>
            <person name="Zeng X."/>
        </authorList>
    </citation>
    <scope>NUCLEOTIDE SEQUENCE [LARGE SCALE GENOMIC DNA]</scope>
    <source>
        <strain evidence="12">CuT 6</strain>
    </source>
</reference>
<evidence type="ECO:0000256" key="9">
    <source>
        <dbReference type="ARBA" id="ARBA00049893"/>
    </source>
</evidence>
<comment type="catalytic activity">
    <reaction evidence="9">
        <text>S-methyl-5'-thioadenosine + phosphate = 5-(methylsulfanyl)-alpha-D-ribose 1-phosphate + adenine</text>
        <dbReference type="Rhea" id="RHEA:11852"/>
        <dbReference type="ChEBI" id="CHEBI:16708"/>
        <dbReference type="ChEBI" id="CHEBI:17509"/>
        <dbReference type="ChEBI" id="CHEBI:43474"/>
        <dbReference type="ChEBI" id="CHEBI:58533"/>
        <dbReference type="EC" id="2.4.2.28"/>
    </reaction>
    <physiologicalReaction direction="left-to-right" evidence="9">
        <dbReference type="Rhea" id="RHEA:11853"/>
    </physiologicalReaction>
</comment>
<keyword evidence="3" id="KW-0808">Transferase</keyword>
<dbReference type="EMBL" id="CP101118">
    <property type="protein sequence ID" value="WZF88101.1"/>
    <property type="molecule type" value="Genomic_DNA"/>
</dbReference>
<evidence type="ECO:0000313" key="12">
    <source>
        <dbReference type="Proteomes" id="UP001475781"/>
    </source>
</evidence>
<comment type="catalytic activity">
    <reaction evidence="8">
        <text>adenosine + phosphate = alpha-D-ribose 1-phosphate + adenine</text>
        <dbReference type="Rhea" id="RHEA:27642"/>
        <dbReference type="ChEBI" id="CHEBI:16335"/>
        <dbReference type="ChEBI" id="CHEBI:16708"/>
        <dbReference type="ChEBI" id="CHEBI:43474"/>
        <dbReference type="ChEBI" id="CHEBI:57720"/>
        <dbReference type="EC" id="2.4.2.1"/>
    </reaction>
    <physiologicalReaction direction="left-to-right" evidence="8">
        <dbReference type="Rhea" id="RHEA:27643"/>
    </physiologicalReaction>
</comment>
<evidence type="ECO:0000256" key="2">
    <source>
        <dbReference type="ARBA" id="ARBA00007353"/>
    </source>
</evidence>
<dbReference type="Gene3D" id="3.60.140.10">
    <property type="entry name" value="CNF1/YfiH-like putative cysteine hydrolases"/>
    <property type="match status" value="1"/>
</dbReference>
<accession>A0ABZ2W0S2</accession>
<dbReference type="SUPFAM" id="SSF64438">
    <property type="entry name" value="CNF1/YfiH-like putative cysteine hydrolases"/>
    <property type="match status" value="1"/>
</dbReference>
<dbReference type="CDD" id="cd16833">
    <property type="entry name" value="YfiH"/>
    <property type="match status" value="1"/>
</dbReference>
<organism evidence="11 12">
    <name type="scientific">Marinobacter metalliresistant</name>
    <dbReference type="NCBI Taxonomy" id="2961995"/>
    <lineage>
        <taxon>Bacteria</taxon>
        <taxon>Pseudomonadati</taxon>
        <taxon>Pseudomonadota</taxon>
        <taxon>Gammaproteobacteria</taxon>
        <taxon>Pseudomonadales</taxon>
        <taxon>Marinobacteraceae</taxon>
        <taxon>Marinobacter</taxon>
    </lineage>
</organism>
<keyword evidence="5" id="KW-0378">Hydrolase</keyword>
<proteinExistence type="inferred from homology"/>
<evidence type="ECO:0000256" key="6">
    <source>
        <dbReference type="ARBA" id="ARBA00022833"/>
    </source>
</evidence>